<dbReference type="Pfam" id="PF12796">
    <property type="entry name" value="Ank_2"/>
    <property type="match status" value="1"/>
</dbReference>
<accession>A0ABV9I1N6</accession>
<keyword evidence="1" id="KW-0677">Repeat</keyword>
<dbReference type="PROSITE" id="PS50297">
    <property type="entry name" value="ANK_REP_REGION"/>
    <property type="match status" value="1"/>
</dbReference>
<dbReference type="EMBL" id="JBHSFV010000009">
    <property type="protein sequence ID" value="MFC4635165.1"/>
    <property type="molecule type" value="Genomic_DNA"/>
</dbReference>
<proteinExistence type="predicted"/>
<evidence type="ECO:0000256" key="1">
    <source>
        <dbReference type="ARBA" id="ARBA00022737"/>
    </source>
</evidence>
<dbReference type="InterPro" id="IPR036770">
    <property type="entry name" value="Ankyrin_rpt-contain_sf"/>
</dbReference>
<evidence type="ECO:0000256" key="3">
    <source>
        <dbReference type="PROSITE-ProRule" id="PRU00023"/>
    </source>
</evidence>
<dbReference type="SUPFAM" id="SSF48403">
    <property type="entry name" value="Ankyrin repeat"/>
    <property type="match status" value="1"/>
</dbReference>
<evidence type="ECO:0000313" key="5">
    <source>
        <dbReference type="Proteomes" id="UP001596043"/>
    </source>
</evidence>
<dbReference type="PROSITE" id="PS50088">
    <property type="entry name" value="ANK_REPEAT"/>
    <property type="match status" value="1"/>
</dbReference>
<protein>
    <submittedName>
        <fullName evidence="4">Ankyrin repeat domain-containing protein</fullName>
    </submittedName>
</protein>
<dbReference type="SMART" id="SM00248">
    <property type="entry name" value="ANK"/>
    <property type="match status" value="1"/>
</dbReference>
<dbReference type="PANTHER" id="PTHR24188:SF29">
    <property type="entry name" value="GH09064P"/>
    <property type="match status" value="1"/>
</dbReference>
<sequence>MKILFSLIIFLFCFSSLQAQLLKKEIMLAIRKDNVTVLKEITHPGQENSCLDQKGLKFSLLGLSIKFKAQQCFEYLIAKEKIDVDKACDYMSPLMYAAKYNQLEMVKKLIEAGADKTKENNGKTALDIAKKYKRTAIIEYLSQY</sequence>
<dbReference type="PANTHER" id="PTHR24188">
    <property type="entry name" value="ANKYRIN REPEAT PROTEIN"/>
    <property type="match status" value="1"/>
</dbReference>
<reference evidence="5" key="1">
    <citation type="journal article" date="2019" name="Int. J. Syst. Evol. Microbiol.">
        <title>The Global Catalogue of Microorganisms (GCM) 10K type strain sequencing project: providing services to taxonomists for standard genome sequencing and annotation.</title>
        <authorList>
            <consortium name="The Broad Institute Genomics Platform"/>
            <consortium name="The Broad Institute Genome Sequencing Center for Infectious Disease"/>
            <person name="Wu L."/>
            <person name="Ma J."/>
        </authorList>
    </citation>
    <scope>NUCLEOTIDE SEQUENCE [LARGE SCALE GENOMIC DNA]</scope>
    <source>
        <strain evidence="5">YJ-61-S</strain>
    </source>
</reference>
<evidence type="ECO:0000256" key="2">
    <source>
        <dbReference type="ARBA" id="ARBA00023043"/>
    </source>
</evidence>
<organism evidence="4 5">
    <name type="scientific">Dokdonia ponticola</name>
    <dbReference type="NCBI Taxonomy" id="2041041"/>
    <lineage>
        <taxon>Bacteria</taxon>
        <taxon>Pseudomonadati</taxon>
        <taxon>Bacteroidota</taxon>
        <taxon>Flavobacteriia</taxon>
        <taxon>Flavobacteriales</taxon>
        <taxon>Flavobacteriaceae</taxon>
        <taxon>Dokdonia</taxon>
    </lineage>
</organism>
<keyword evidence="2 3" id="KW-0040">ANK repeat</keyword>
<dbReference type="Proteomes" id="UP001596043">
    <property type="component" value="Unassembled WGS sequence"/>
</dbReference>
<dbReference type="InterPro" id="IPR002110">
    <property type="entry name" value="Ankyrin_rpt"/>
</dbReference>
<gene>
    <name evidence="4" type="ORF">ACFO3O_14735</name>
</gene>
<dbReference type="RefSeq" id="WP_379980120.1">
    <property type="nucleotide sequence ID" value="NZ_JBHSFV010000009.1"/>
</dbReference>
<evidence type="ECO:0000313" key="4">
    <source>
        <dbReference type="EMBL" id="MFC4635165.1"/>
    </source>
</evidence>
<dbReference type="Gene3D" id="1.25.40.20">
    <property type="entry name" value="Ankyrin repeat-containing domain"/>
    <property type="match status" value="1"/>
</dbReference>
<name>A0ABV9I1N6_9FLAO</name>
<feature type="repeat" description="ANK" evidence="3">
    <location>
        <begin position="89"/>
        <end position="121"/>
    </location>
</feature>
<comment type="caution">
    <text evidence="4">The sequence shown here is derived from an EMBL/GenBank/DDBJ whole genome shotgun (WGS) entry which is preliminary data.</text>
</comment>
<keyword evidence="5" id="KW-1185">Reference proteome</keyword>